<dbReference type="GO" id="GO:0005886">
    <property type="term" value="C:plasma membrane"/>
    <property type="evidence" value="ECO:0007669"/>
    <property type="project" value="UniProtKB-SubCell"/>
</dbReference>
<organism evidence="9 10">
    <name type="scientific">Chitinophaga skermanii</name>
    <dbReference type="NCBI Taxonomy" id="331697"/>
    <lineage>
        <taxon>Bacteria</taxon>
        <taxon>Pseudomonadati</taxon>
        <taxon>Bacteroidota</taxon>
        <taxon>Chitinophagia</taxon>
        <taxon>Chitinophagales</taxon>
        <taxon>Chitinophagaceae</taxon>
        <taxon>Chitinophaga</taxon>
    </lineage>
</organism>
<evidence type="ECO:0000256" key="1">
    <source>
        <dbReference type="ARBA" id="ARBA00004651"/>
    </source>
</evidence>
<feature type="transmembrane region" description="Helical" evidence="6">
    <location>
        <begin position="422"/>
        <end position="445"/>
    </location>
</feature>
<dbReference type="InterPro" id="IPR025857">
    <property type="entry name" value="MacB_PCD"/>
</dbReference>
<feature type="domain" description="ABC3 transporter permease C-terminal" evidence="7">
    <location>
        <begin position="289"/>
        <end position="400"/>
    </location>
</feature>
<dbReference type="Pfam" id="PF02687">
    <property type="entry name" value="FtsX"/>
    <property type="match status" value="2"/>
</dbReference>
<feature type="domain" description="MacB-like periplasmic core" evidence="8">
    <location>
        <begin position="20"/>
        <end position="248"/>
    </location>
</feature>
<dbReference type="AlphaFoldDB" id="A0A327Q619"/>
<feature type="transmembrane region" description="Helical" evidence="6">
    <location>
        <begin position="724"/>
        <end position="746"/>
    </location>
</feature>
<comment type="subcellular location">
    <subcellularLocation>
        <location evidence="1">Cell membrane</location>
        <topology evidence="1">Multi-pass membrane protein</topology>
    </subcellularLocation>
</comment>
<feature type="transmembrane region" description="Helical" evidence="6">
    <location>
        <begin position="683"/>
        <end position="704"/>
    </location>
</feature>
<dbReference type="GO" id="GO:0022857">
    <property type="term" value="F:transmembrane transporter activity"/>
    <property type="evidence" value="ECO:0007669"/>
    <property type="project" value="TreeGrafter"/>
</dbReference>
<evidence type="ECO:0000313" key="10">
    <source>
        <dbReference type="Proteomes" id="UP000249547"/>
    </source>
</evidence>
<protein>
    <submittedName>
        <fullName evidence="9">Putative ABC transport system permease protein</fullName>
    </submittedName>
</protein>
<dbReference type="InterPro" id="IPR003838">
    <property type="entry name" value="ABC3_permease_C"/>
</dbReference>
<dbReference type="Pfam" id="PF12704">
    <property type="entry name" value="MacB_PCD"/>
    <property type="match status" value="2"/>
</dbReference>
<dbReference type="PANTHER" id="PTHR30572:SF18">
    <property type="entry name" value="ABC-TYPE MACROLIDE FAMILY EXPORT SYSTEM PERMEASE COMPONENT 2"/>
    <property type="match status" value="1"/>
</dbReference>
<evidence type="ECO:0000259" key="8">
    <source>
        <dbReference type="Pfam" id="PF12704"/>
    </source>
</evidence>
<keyword evidence="4 6" id="KW-1133">Transmembrane helix</keyword>
<accession>A0A327Q619</accession>
<keyword evidence="5 6" id="KW-0472">Membrane</keyword>
<evidence type="ECO:0000256" key="6">
    <source>
        <dbReference type="SAM" id="Phobius"/>
    </source>
</evidence>
<evidence type="ECO:0000256" key="4">
    <source>
        <dbReference type="ARBA" id="ARBA00022989"/>
    </source>
</evidence>
<dbReference type="EMBL" id="QLLL01000011">
    <property type="protein sequence ID" value="RAI98652.1"/>
    <property type="molecule type" value="Genomic_DNA"/>
</dbReference>
<evidence type="ECO:0000313" key="9">
    <source>
        <dbReference type="EMBL" id="RAI98652.1"/>
    </source>
</evidence>
<keyword evidence="3 6" id="KW-0812">Transmembrane</keyword>
<evidence type="ECO:0000256" key="2">
    <source>
        <dbReference type="ARBA" id="ARBA00022475"/>
    </source>
</evidence>
<dbReference type="Proteomes" id="UP000249547">
    <property type="component" value="Unassembled WGS sequence"/>
</dbReference>
<evidence type="ECO:0000256" key="5">
    <source>
        <dbReference type="ARBA" id="ARBA00023136"/>
    </source>
</evidence>
<comment type="caution">
    <text evidence="9">The sequence shown here is derived from an EMBL/GenBank/DDBJ whole genome shotgun (WGS) entry which is preliminary data.</text>
</comment>
<dbReference type="PANTHER" id="PTHR30572">
    <property type="entry name" value="MEMBRANE COMPONENT OF TRANSPORTER-RELATED"/>
    <property type="match status" value="1"/>
</dbReference>
<evidence type="ECO:0000259" key="7">
    <source>
        <dbReference type="Pfam" id="PF02687"/>
    </source>
</evidence>
<feature type="transmembrane region" description="Helical" evidence="6">
    <location>
        <begin position="21"/>
        <end position="42"/>
    </location>
</feature>
<dbReference type="OrthoDB" id="1451596at2"/>
<sequence>MLKHYFRVAWRSIRKHAFFSFVNVTGLAIAMGFVMLMAAFIWSECTVNKNLKNSDRTYIILNKWKTLQMGPEHTSLNPLGRVLMEQYPNLVAAHYHNDGLTSNVSNGDIKHSESLQPGDASLLKMFGFNLLHGDVNTALDNPNGIVITEEAAMRYFQRTDVVGKTLNIQEFAGNKKDFEITGVLKKMPFNTITNASPDAPQIFFPLKSLEFFGRKIIEENWNLAIFPNYIQLQPGVQPAAVLQAINQLVKTHADKSVQEDITVSLMPVADYYLQSSNGAPLRMVQTLAVVSFFILLMAIINFINITVGNSVGRLREIGVRKTMGSYPWQIKLQFIAESTLIAGFAVLIGVVLFLTCGNTMSDILGKHVPTIAELPLAFVAIPFVLTLLVGVLAGLYPAFVLSMQPTIQSLKGKLKQVREKVALRKSLVVIQFITAIVVFIATIVIGKQVSYFFTSDLGYTKDFIITASVPRDWSTQGNIRMQNNREEFARIPSVKAASYSYEIPNGNNGLNVLTFKSTSNESNGIATDILVTDEKYAATYNIAMAAGDYFVKPGGVLDSMQVVVNEAAAKAYGFATPADAVGQQVKMYQNNNSFTIKGVVKDFHFASLHNNIAPMLIVNPNLAPLYRYFSFKIQPGNTANTINALKLKWEELFPGAPFEYKFIDDAIAKMYTREMQLKKASEMATVIALIIVLLGVIGIVSLSIAKRNKEVGIRKVLGASVPQIVMLFVKDFSATVLIANIVAWPLAYYVLQNWLDSYAYRVNMGIVPFVVVALITACLVMMTVTLLTSKVALTNPVKSIRRTE</sequence>
<feature type="transmembrane region" description="Helical" evidence="6">
    <location>
        <begin position="766"/>
        <end position="793"/>
    </location>
</feature>
<dbReference type="InterPro" id="IPR050250">
    <property type="entry name" value="Macrolide_Exporter_MacB"/>
</dbReference>
<feature type="transmembrane region" description="Helical" evidence="6">
    <location>
        <begin position="332"/>
        <end position="354"/>
    </location>
</feature>
<gene>
    <name evidence="9" type="ORF">LX64_04637</name>
</gene>
<proteinExistence type="predicted"/>
<feature type="domain" description="MacB-like periplasmic core" evidence="8">
    <location>
        <begin position="435"/>
        <end position="636"/>
    </location>
</feature>
<evidence type="ECO:0000256" key="3">
    <source>
        <dbReference type="ARBA" id="ARBA00022692"/>
    </source>
</evidence>
<name>A0A327Q619_9BACT</name>
<feature type="transmembrane region" description="Helical" evidence="6">
    <location>
        <begin position="374"/>
        <end position="401"/>
    </location>
</feature>
<dbReference type="RefSeq" id="WP_111600025.1">
    <property type="nucleotide sequence ID" value="NZ_QLLL01000011.1"/>
</dbReference>
<keyword evidence="2" id="KW-1003">Cell membrane</keyword>
<keyword evidence="10" id="KW-1185">Reference proteome</keyword>
<feature type="domain" description="ABC3 transporter permease C-terminal" evidence="7">
    <location>
        <begin position="684"/>
        <end position="791"/>
    </location>
</feature>
<reference evidence="9 10" key="1">
    <citation type="submission" date="2018-06" db="EMBL/GenBank/DDBJ databases">
        <title>Genomic Encyclopedia of Archaeal and Bacterial Type Strains, Phase II (KMG-II): from individual species to whole genera.</title>
        <authorList>
            <person name="Goeker M."/>
        </authorList>
    </citation>
    <scope>NUCLEOTIDE SEQUENCE [LARGE SCALE GENOMIC DNA]</scope>
    <source>
        <strain evidence="9 10">DSM 23857</strain>
    </source>
</reference>
<feature type="transmembrane region" description="Helical" evidence="6">
    <location>
        <begin position="287"/>
        <end position="311"/>
    </location>
</feature>